<reference evidence="2 3" key="1">
    <citation type="submission" date="2021-06" db="EMBL/GenBank/DDBJ databases">
        <authorList>
            <person name="Kallberg Y."/>
            <person name="Tangrot J."/>
            <person name="Rosling A."/>
        </authorList>
    </citation>
    <scope>NUCLEOTIDE SEQUENCE [LARGE SCALE GENOMIC DNA]</scope>
    <source>
        <strain evidence="2 3">120-4 pot B 10/14</strain>
    </source>
</reference>
<dbReference type="EMBL" id="CAJVQB010040402">
    <property type="protein sequence ID" value="CAG8828361.1"/>
    <property type="molecule type" value="Genomic_DNA"/>
</dbReference>
<evidence type="ECO:0000256" key="1">
    <source>
        <dbReference type="SAM" id="MobiDB-lite"/>
    </source>
</evidence>
<protein>
    <submittedName>
        <fullName evidence="2">30964_t:CDS:1</fullName>
    </submittedName>
</protein>
<feature type="compositionally biased region" description="Polar residues" evidence="1">
    <location>
        <begin position="20"/>
        <end position="32"/>
    </location>
</feature>
<feature type="region of interest" description="Disordered" evidence="1">
    <location>
        <begin position="1"/>
        <end position="46"/>
    </location>
</feature>
<dbReference type="Proteomes" id="UP000789901">
    <property type="component" value="Unassembled WGS sequence"/>
</dbReference>
<sequence length="46" mass="5468">SQSQDAYNKDQDNYIRDESYLQNRDNCNNQDVYHSRSHNRSSNSSL</sequence>
<evidence type="ECO:0000313" key="3">
    <source>
        <dbReference type="Proteomes" id="UP000789901"/>
    </source>
</evidence>
<feature type="non-terminal residue" evidence="2">
    <location>
        <position position="1"/>
    </location>
</feature>
<comment type="caution">
    <text evidence="2">The sequence shown here is derived from an EMBL/GenBank/DDBJ whole genome shotgun (WGS) entry which is preliminary data.</text>
</comment>
<evidence type="ECO:0000313" key="2">
    <source>
        <dbReference type="EMBL" id="CAG8828361.1"/>
    </source>
</evidence>
<gene>
    <name evidence="2" type="ORF">GMARGA_LOCUS29675</name>
</gene>
<keyword evidence="3" id="KW-1185">Reference proteome</keyword>
<organism evidence="2 3">
    <name type="scientific">Gigaspora margarita</name>
    <dbReference type="NCBI Taxonomy" id="4874"/>
    <lineage>
        <taxon>Eukaryota</taxon>
        <taxon>Fungi</taxon>
        <taxon>Fungi incertae sedis</taxon>
        <taxon>Mucoromycota</taxon>
        <taxon>Glomeromycotina</taxon>
        <taxon>Glomeromycetes</taxon>
        <taxon>Diversisporales</taxon>
        <taxon>Gigasporaceae</taxon>
        <taxon>Gigaspora</taxon>
    </lineage>
</organism>
<feature type="compositionally biased region" description="Basic and acidic residues" evidence="1">
    <location>
        <begin position="7"/>
        <end position="19"/>
    </location>
</feature>
<proteinExistence type="predicted"/>
<accession>A0ABN7WFP2</accession>
<name>A0ABN7WFP2_GIGMA</name>